<evidence type="ECO:0000313" key="1">
    <source>
        <dbReference type="EMBL" id="SMO56310.1"/>
    </source>
</evidence>
<dbReference type="Proteomes" id="UP000319555">
    <property type="component" value="Unassembled WGS sequence"/>
</dbReference>
<accession>A0A521CC23</accession>
<dbReference type="RefSeq" id="WP_185956644.1">
    <property type="nucleotide sequence ID" value="NZ_FXTE01000002.1"/>
</dbReference>
<sequence>MVNAAHIRIAIRKHEPIVRHALTALFPDPDDPVNYEAVEESVDEDIGETLADVLLEILVDAAKVKQFLNFLRARGADPVPRDRNLIFAENIARFDGTLIGTPANNSFDFAALGDFAPRAESFRCQIWINNTFEGSGAFVAPNLVLTAAHVLDPLNAVPAGVDPRLEILASDEKRYRAKCVKLWPYHDSEKAGNLPPGDEVDIALLRIFLPLGHTYGSVDVTGDPPDFEGADLFTLVHYPEGVTKGFMPGKVHREPGAKRFPHDIDTSGGSSGGPGFDSQFRFLGIHQGKWETTKRLVPFEQFHDDPDFQDLISKNSNQRDMWSLSRDIDGTIIIGRNQFVTGLAHMLDHPKSKLRGIWIRREDTTSIRGLGFSYDMLESYLLMQEAPNAAPQHRCIRLGPTLNTDDLLADLAEKANGTVASPDAAAGTTAAQTTDVAYEGSRAETLIADMDQAAKTAGQTWWIYFDNPPEGLSPRAQVQFEHIAKCLPTSENLRLILAGYETYRLSPLRFANVGAVDGAQRSGLLVEELGPFTRSDVEATINSMITSLDPAKELTPAARRAMVDSALAGLSPDNTGEFDGEHLETVVTRVRQEAKRFLEIEE</sequence>
<dbReference type="InterPro" id="IPR009003">
    <property type="entry name" value="Peptidase_S1_PA"/>
</dbReference>
<protein>
    <submittedName>
        <fullName evidence="1">Trypsin-like peptidase domain-containing protein</fullName>
    </submittedName>
</protein>
<dbReference type="InterPro" id="IPR043504">
    <property type="entry name" value="Peptidase_S1_PA_chymotrypsin"/>
</dbReference>
<evidence type="ECO:0000313" key="2">
    <source>
        <dbReference type="Proteomes" id="UP000319555"/>
    </source>
</evidence>
<reference evidence="1 2" key="1">
    <citation type="submission" date="2017-05" db="EMBL/GenBank/DDBJ databases">
        <authorList>
            <person name="Varghese N."/>
            <person name="Submissions S."/>
        </authorList>
    </citation>
    <scope>NUCLEOTIDE SEQUENCE [LARGE SCALE GENOMIC DNA]</scope>
    <source>
        <strain evidence="1 2">DSM 28009</strain>
    </source>
</reference>
<gene>
    <name evidence="1" type="ORF">SAMN06265380_102278</name>
</gene>
<dbReference type="Gene3D" id="2.40.10.10">
    <property type="entry name" value="Trypsin-like serine proteases"/>
    <property type="match status" value="2"/>
</dbReference>
<organism evidence="1 2">
    <name type="scientific">Ruegeria faecimaris</name>
    <dbReference type="NCBI Taxonomy" id="686389"/>
    <lineage>
        <taxon>Bacteria</taxon>
        <taxon>Pseudomonadati</taxon>
        <taxon>Pseudomonadota</taxon>
        <taxon>Alphaproteobacteria</taxon>
        <taxon>Rhodobacterales</taxon>
        <taxon>Roseobacteraceae</taxon>
        <taxon>Ruegeria</taxon>
    </lineage>
</organism>
<dbReference type="SUPFAM" id="SSF50494">
    <property type="entry name" value="Trypsin-like serine proteases"/>
    <property type="match status" value="1"/>
</dbReference>
<name>A0A521CC23_9RHOB</name>
<keyword evidence="2" id="KW-1185">Reference proteome</keyword>
<proteinExistence type="predicted"/>
<dbReference type="AlphaFoldDB" id="A0A521CC23"/>
<dbReference type="EMBL" id="FXTE01000002">
    <property type="protein sequence ID" value="SMO56310.1"/>
    <property type="molecule type" value="Genomic_DNA"/>
</dbReference>
<dbReference type="Pfam" id="PF13365">
    <property type="entry name" value="Trypsin_2"/>
    <property type="match status" value="1"/>
</dbReference>